<evidence type="ECO:0000256" key="1">
    <source>
        <dbReference type="SAM" id="Coils"/>
    </source>
</evidence>
<dbReference type="GO" id="GO:0071014">
    <property type="term" value="C:post-mRNA release spliceosomal complex"/>
    <property type="evidence" value="ECO:0007669"/>
    <property type="project" value="TreeGrafter"/>
</dbReference>
<dbReference type="OrthoDB" id="10261348at2759"/>
<gene>
    <name evidence="3" type="ORF">Glove_283g48</name>
</gene>
<keyword evidence="4" id="KW-1185">Reference proteome</keyword>
<dbReference type="AlphaFoldDB" id="A0A397I6T9"/>
<keyword evidence="1" id="KW-0175">Coiled coil</keyword>
<evidence type="ECO:0000313" key="3">
    <source>
        <dbReference type="EMBL" id="RHZ69486.1"/>
    </source>
</evidence>
<protein>
    <recommendedName>
        <fullName evidence="5">Cwf18 pre-mRNA splicing factor</fullName>
    </recommendedName>
</protein>
<dbReference type="EMBL" id="PQFF01000259">
    <property type="protein sequence ID" value="RHZ69486.1"/>
    <property type="molecule type" value="Genomic_DNA"/>
</dbReference>
<evidence type="ECO:0000256" key="2">
    <source>
        <dbReference type="SAM" id="MobiDB-lite"/>
    </source>
</evidence>
<dbReference type="STRING" id="1348612.A0A397I6T9"/>
<dbReference type="Proteomes" id="UP000266861">
    <property type="component" value="Unassembled WGS sequence"/>
</dbReference>
<proteinExistence type="predicted"/>
<accession>A0A397I6T9</accession>
<dbReference type="PANTHER" id="PTHR31551:SF1">
    <property type="entry name" value="COILED-COIL DOMAIN-CONTAINING PROTEIN 12"/>
    <property type="match status" value="1"/>
</dbReference>
<feature type="compositionally biased region" description="Basic and acidic residues" evidence="2">
    <location>
        <begin position="1"/>
        <end position="15"/>
    </location>
</feature>
<dbReference type="PANTHER" id="PTHR31551">
    <property type="entry name" value="PRE-MRNA-SPLICING FACTOR CWF18"/>
    <property type="match status" value="1"/>
</dbReference>
<evidence type="ECO:0008006" key="5">
    <source>
        <dbReference type="Google" id="ProtNLM"/>
    </source>
</evidence>
<organism evidence="3 4">
    <name type="scientific">Diversispora epigaea</name>
    <dbReference type="NCBI Taxonomy" id="1348612"/>
    <lineage>
        <taxon>Eukaryota</taxon>
        <taxon>Fungi</taxon>
        <taxon>Fungi incertae sedis</taxon>
        <taxon>Mucoromycota</taxon>
        <taxon>Glomeromycotina</taxon>
        <taxon>Glomeromycetes</taxon>
        <taxon>Diversisporales</taxon>
        <taxon>Diversisporaceae</taxon>
        <taxon>Diversispora</taxon>
    </lineage>
</organism>
<feature type="coiled-coil region" evidence="1">
    <location>
        <begin position="71"/>
        <end position="132"/>
    </location>
</feature>
<feature type="region of interest" description="Disordered" evidence="2">
    <location>
        <begin position="1"/>
        <end position="42"/>
    </location>
</feature>
<reference evidence="3 4" key="1">
    <citation type="submission" date="2018-08" db="EMBL/GenBank/DDBJ databases">
        <title>Genome and evolution of the arbuscular mycorrhizal fungus Diversispora epigaea (formerly Glomus versiforme) and its bacterial endosymbionts.</title>
        <authorList>
            <person name="Sun X."/>
            <person name="Fei Z."/>
            <person name="Harrison M."/>
        </authorList>
    </citation>
    <scope>NUCLEOTIDE SEQUENCE [LARGE SCALE GENOMIC DNA]</scope>
    <source>
        <strain evidence="3 4">IT104</strain>
    </source>
</reference>
<name>A0A397I6T9_9GLOM</name>
<sequence>MEAASKQRKERLEALRKRKLESEDANTTTTTTEENDNNTEKKLKFRNYTPINEEIIKATEKIHIATPDDLGETLEKQANKLTKEVEAADEAKRAEEVDLFNLAPKNPNWDLKRDVEKKLEKLNKRTQDSISKLIRIRLQNESVSITINPNDSDDENNVTTSTTMNLADAVNAHQKINTLKNDDDDDDSD</sequence>
<evidence type="ECO:0000313" key="4">
    <source>
        <dbReference type="Proteomes" id="UP000266861"/>
    </source>
</evidence>
<comment type="caution">
    <text evidence="3">The sequence shown here is derived from an EMBL/GenBank/DDBJ whole genome shotgun (WGS) entry which is preliminary data.</text>
</comment>
<dbReference type="Pfam" id="PF08315">
    <property type="entry name" value="cwf18"/>
    <property type="match status" value="1"/>
</dbReference>
<dbReference type="GO" id="GO:0005684">
    <property type="term" value="C:U2-type spliceosomal complex"/>
    <property type="evidence" value="ECO:0007669"/>
    <property type="project" value="TreeGrafter"/>
</dbReference>
<dbReference type="InterPro" id="IPR013169">
    <property type="entry name" value="mRNA_splic_Cwf18-like"/>
</dbReference>